<dbReference type="Proteomes" id="UP000198501">
    <property type="component" value="Unassembled WGS sequence"/>
</dbReference>
<protein>
    <submittedName>
        <fullName evidence="2">Uncharacterized protein</fullName>
    </submittedName>
</protein>
<proteinExistence type="predicted"/>
<evidence type="ECO:0000256" key="1">
    <source>
        <dbReference type="SAM" id="MobiDB-lite"/>
    </source>
</evidence>
<sequence length="55" mass="6078">MANHKRGKSWLVLGAVATALLIIPRRSSRKSDKVTDTNIANLKNKNAHHGDKDTQ</sequence>
<evidence type="ECO:0000313" key="2">
    <source>
        <dbReference type="EMBL" id="SDD94026.1"/>
    </source>
</evidence>
<reference evidence="2 3" key="1">
    <citation type="submission" date="2016-10" db="EMBL/GenBank/DDBJ databases">
        <authorList>
            <person name="de Groot N.N."/>
        </authorList>
    </citation>
    <scope>NUCLEOTIDE SEQUENCE [LARGE SCALE GENOMIC DNA]</scope>
    <source>
        <strain evidence="2 3">DSM 23406</strain>
    </source>
</reference>
<dbReference type="EMBL" id="FNAL01000013">
    <property type="protein sequence ID" value="SDD94026.1"/>
    <property type="molecule type" value="Genomic_DNA"/>
</dbReference>
<feature type="region of interest" description="Disordered" evidence="1">
    <location>
        <begin position="27"/>
        <end position="55"/>
    </location>
</feature>
<dbReference type="AlphaFoldDB" id="A0A1G6YWQ8"/>
<accession>A0A1G6YWQ8</accession>
<gene>
    <name evidence="2" type="ORF">SAMN05660405_01832</name>
</gene>
<name>A0A1G6YWQ8_9GAMM</name>
<evidence type="ECO:0000313" key="3">
    <source>
        <dbReference type="Proteomes" id="UP000198501"/>
    </source>
</evidence>
<organism evidence="2 3">
    <name type="scientific">Psychrobacter pacificensis</name>
    <dbReference type="NCBI Taxonomy" id="112002"/>
    <lineage>
        <taxon>Bacteria</taxon>
        <taxon>Pseudomonadati</taxon>
        <taxon>Pseudomonadota</taxon>
        <taxon>Gammaproteobacteria</taxon>
        <taxon>Moraxellales</taxon>
        <taxon>Moraxellaceae</taxon>
        <taxon>Psychrobacter</taxon>
    </lineage>
</organism>